<evidence type="ECO:0000313" key="1">
    <source>
        <dbReference type="EMBL" id="GJT18035.1"/>
    </source>
</evidence>
<proteinExistence type="predicted"/>
<reference evidence="1" key="1">
    <citation type="journal article" date="2022" name="Int. J. Mol. Sci.">
        <title>Draft Genome of Tanacetum Coccineum: Genomic Comparison of Closely Related Tanacetum-Family Plants.</title>
        <authorList>
            <person name="Yamashiro T."/>
            <person name="Shiraishi A."/>
            <person name="Nakayama K."/>
            <person name="Satake H."/>
        </authorList>
    </citation>
    <scope>NUCLEOTIDE SEQUENCE</scope>
</reference>
<dbReference type="Proteomes" id="UP001151760">
    <property type="component" value="Unassembled WGS sequence"/>
</dbReference>
<gene>
    <name evidence="1" type="ORF">Tco_0876741</name>
</gene>
<keyword evidence="2" id="KW-1185">Reference proteome</keyword>
<comment type="caution">
    <text evidence="1">The sequence shown here is derived from an EMBL/GenBank/DDBJ whole genome shotgun (WGS) entry which is preliminary data.</text>
</comment>
<accession>A0ABQ5BT64</accession>
<sequence>MRMSKENMRNGLVFIGQKLHCSTVLTVPLQKGTSQYNSMEWASPVARFCTVPFLGKEFFGPKGGSCGGNSGRGGSMARRGGGLLAKRSIDLNKGRGVGGLVVLGGRSSRESKNRRGYVGGVEKMSLTGSKFKDRGEECLDG</sequence>
<name>A0ABQ5BT64_9ASTR</name>
<protein>
    <submittedName>
        <fullName evidence="1">Uncharacterized protein</fullName>
    </submittedName>
</protein>
<reference evidence="1" key="2">
    <citation type="submission" date="2022-01" db="EMBL/GenBank/DDBJ databases">
        <authorList>
            <person name="Yamashiro T."/>
            <person name="Shiraishi A."/>
            <person name="Satake H."/>
            <person name="Nakayama K."/>
        </authorList>
    </citation>
    <scope>NUCLEOTIDE SEQUENCE</scope>
</reference>
<dbReference type="EMBL" id="BQNB010013607">
    <property type="protein sequence ID" value="GJT18035.1"/>
    <property type="molecule type" value="Genomic_DNA"/>
</dbReference>
<organism evidence="1 2">
    <name type="scientific">Tanacetum coccineum</name>
    <dbReference type="NCBI Taxonomy" id="301880"/>
    <lineage>
        <taxon>Eukaryota</taxon>
        <taxon>Viridiplantae</taxon>
        <taxon>Streptophyta</taxon>
        <taxon>Embryophyta</taxon>
        <taxon>Tracheophyta</taxon>
        <taxon>Spermatophyta</taxon>
        <taxon>Magnoliopsida</taxon>
        <taxon>eudicotyledons</taxon>
        <taxon>Gunneridae</taxon>
        <taxon>Pentapetalae</taxon>
        <taxon>asterids</taxon>
        <taxon>campanulids</taxon>
        <taxon>Asterales</taxon>
        <taxon>Asteraceae</taxon>
        <taxon>Asteroideae</taxon>
        <taxon>Anthemideae</taxon>
        <taxon>Anthemidinae</taxon>
        <taxon>Tanacetum</taxon>
    </lineage>
</organism>
<evidence type="ECO:0000313" key="2">
    <source>
        <dbReference type="Proteomes" id="UP001151760"/>
    </source>
</evidence>